<proteinExistence type="predicted"/>
<dbReference type="PROSITE" id="PS00107">
    <property type="entry name" value="PROTEIN_KINASE_ATP"/>
    <property type="match status" value="1"/>
</dbReference>
<keyword evidence="2" id="KW-0808">Transferase</keyword>
<dbReference type="InterPro" id="IPR036947">
    <property type="entry name" value="POLO_box_dom_sf"/>
</dbReference>
<dbReference type="Proteomes" id="UP000002640">
    <property type="component" value="Unassembled WGS sequence"/>
</dbReference>
<dbReference type="PROSITE" id="PS00108">
    <property type="entry name" value="PROTEIN_KINASE_ST"/>
    <property type="match status" value="1"/>
</dbReference>
<dbReference type="InterPro" id="IPR011009">
    <property type="entry name" value="Kinase-like_dom_sf"/>
</dbReference>
<keyword evidence="1" id="KW-0723">Serine/threonine-protein kinase</keyword>
<keyword evidence="3 6" id="KW-0547">Nucleotide-binding</keyword>
<evidence type="ECO:0000256" key="6">
    <source>
        <dbReference type="PROSITE-ProRule" id="PRU10141"/>
    </source>
</evidence>
<dbReference type="GO" id="GO:0005524">
    <property type="term" value="F:ATP binding"/>
    <property type="evidence" value="ECO:0007669"/>
    <property type="project" value="UniProtKB-UniRule"/>
</dbReference>
<keyword evidence="10" id="KW-1185">Reference proteome</keyword>
<reference evidence="9 10" key="1">
    <citation type="journal article" date="2006" name="Science">
        <title>Phytophthora genome sequences uncover evolutionary origins and mechanisms of pathogenesis.</title>
        <authorList>
            <person name="Tyler B.M."/>
            <person name="Tripathy S."/>
            <person name="Zhang X."/>
            <person name="Dehal P."/>
            <person name="Jiang R.H."/>
            <person name="Aerts A."/>
            <person name="Arredondo F.D."/>
            <person name="Baxter L."/>
            <person name="Bensasson D."/>
            <person name="Beynon J.L."/>
            <person name="Chapman J."/>
            <person name="Damasceno C.M."/>
            <person name="Dorrance A.E."/>
            <person name="Dou D."/>
            <person name="Dickerman A.W."/>
            <person name="Dubchak I.L."/>
            <person name="Garbelotto M."/>
            <person name="Gijzen M."/>
            <person name="Gordon S.G."/>
            <person name="Govers F."/>
            <person name="Grunwald N.J."/>
            <person name="Huang W."/>
            <person name="Ivors K.L."/>
            <person name="Jones R.W."/>
            <person name="Kamoun S."/>
            <person name="Krampis K."/>
            <person name="Lamour K.H."/>
            <person name="Lee M.K."/>
            <person name="McDonald W.H."/>
            <person name="Medina M."/>
            <person name="Meijer H.J."/>
            <person name="Nordberg E.K."/>
            <person name="Maclean D.J."/>
            <person name="Ospina-Giraldo M.D."/>
            <person name="Morris P.F."/>
            <person name="Phuntumart V."/>
            <person name="Putnam N.H."/>
            <person name="Rash S."/>
            <person name="Rose J.K."/>
            <person name="Sakihama Y."/>
            <person name="Salamov A.A."/>
            <person name="Savidor A."/>
            <person name="Scheuring C.F."/>
            <person name="Smith B.M."/>
            <person name="Sobral B.W."/>
            <person name="Terry A."/>
            <person name="Torto-Alalibo T.A."/>
            <person name="Win J."/>
            <person name="Xu Z."/>
            <person name="Zhang H."/>
            <person name="Grigoriev I.V."/>
            <person name="Rokhsar D.S."/>
            <person name="Boore J.L."/>
        </authorList>
    </citation>
    <scope>NUCLEOTIDE SEQUENCE [LARGE SCALE GENOMIC DNA]</scope>
    <source>
        <strain evidence="9 10">P6497</strain>
    </source>
</reference>
<dbReference type="SMART" id="SM00220">
    <property type="entry name" value="S_TKc"/>
    <property type="match status" value="1"/>
</dbReference>
<dbReference type="SUPFAM" id="SSF56112">
    <property type="entry name" value="Protein kinase-like (PK-like)"/>
    <property type="match status" value="1"/>
</dbReference>
<sequence>MEQVSDTSCASTAPPHSISFLGEGATAQVYLAEHEASGAHVAIKVIDKLLVQRAQLESKVRQEMVLHAELRHPHVLHVQSVFDDARNFYMVLEYCARRSLSAIVKTLPGRKMDEQTAKKIFRQVVAGVVYLHATGVIHRDLKLANLLMNANGEVKISDFGLAARLGDDHVTMCGTPNFIAPEVLLAAEDEPYDEAVDVWSLGCILYCLLLGKAPFEGRKVSETLENVANAGQTPLKFPEGFSASASDLIKRLLTPNPRNRPTAHQILLHPWLREQPQKRAPPPPNGKRKSLSRAQQALPPHPRTLSRSPEKNRESRRAAVIQSMKEEDLFVSSSSSSVLAVELPRRRRTLGDSRTSAKQRGLHEVPATRMGSSRRQSMQSAHVNSSSESSSSPDDASMTLNDYSDLSELSMSTTFNDRADRSGEHDDIGEDDQAEAESLVAVRANSISVVMHLELEDVSCFGLSDGNEGNLNDSKTALQWSCKEPAEIGRPPTFELKVSNGWEASYDPASGVLTAMTPEREPLRHEIPGVSGSRSGANSVSNSSRTSTARFTQRAHLPPLVRFCQCLALRTMQLRQIALRGQASKLPFIHYDTLSESLLASFRYRSSLLTSFPQTTSLSTGRASDIAAANEGIILTEHPVENQNGVEVAGVGRGCIDATGDLLVVYLDGSQLTLAASGLQLRFRPPWANNDDNPTGDVFDLLTAGSMSAFLPSAVKQKLESVPEFIRRLKVAG</sequence>
<protein>
    <recommendedName>
        <fullName evidence="8">Protein kinase domain-containing protein</fullName>
    </recommendedName>
</protein>
<evidence type="ECO:0000259" key="8">
    <source>
        <dbReference type="PROSITE" id="PS50011"/>
    </source>
</evidence>
<dbReference type="CDD" id="cd13116">
    <property type="entry name" value="POLO_box_Plk4_3"/>
    <property type="match status" value="1"/>
</dbReference>
<dbReference type="GO" id="GO:0005634">
    <property type="term" value="C:nucleus"/>
    <property type="evidence" value="ECO:0007669"/>
    <property type="project" value="TreeGrafter"/>
</dbReference>
<name>G4YYH5_PHYSP</name>
<dbReference type="InterPro" id="IPR008271">
    <property type="entry name" value="Ser/Thr_kinase_AS"/>
</dbReference>
<organism evidence="9 10">
    <name type="scientific">Phytophthora sojae (strain P6497)</name>
    <name type="common">Soybean stem and root rot agent</name>
    <name type="synonym">Phytophthora megasperma f. sp. glycines</name>
    <dbReference type="NCBI Taxonomy" id="1094619"/>
    <lineage>
        <taxon>Eukaryota</taxon>
        <taxon>Sar</taxon>
        <taxon>Stramenopiles</taxon>
        <taxon>Oomycota</taxon>
        <taxon>Peronosporomycetes</taxon>
        <taxon>Peronosporales</taxon>
        <taxon>Peronosporaceae</taxon>
        <taxon>Phytophthora</taxon>
    </lineage>
</organism>
<feature type="domain" description="Protein kinase" evidence="8">
    <location>
        <begin position="15"/>
        <end position="272"/>
    </location>
</feature>
<feature type="region of interest" description="Disordered" evidence="7">
    <location>
        <begin position="267"/>
        <end position="318"/>
    </location>
</feature>
<dbReference type="KEGG" id="psoj:PHYSODRAFT_311474"/>
<feature type="region of interest" description="Disordered" evidence="7">
    <location>
        <begin position="525"/>
        <end position="551"/>
    </location>
</feature>
<evidence type="ECO:0000256" key="7">
    <source>
        <dbReference type="SAM" id="MobiDB-lite"/>
    </source>
</evidence>
<evidence type="ECO:0000313" key="9">
    <source>
        <dbReference type="EMBL" id="EGZ24562.1"/>
    </source>
</evidence>
<evidence type="ECO:0000256" key="2">
    <source>
        <dbReference type="ARBA" id="ARBA00022679"/>
    </source>
</evidence>
<dbReference type="PROSITE" id="PS50011">
    <property type="entry name" value="PROTEIN_KINASE_DOM"/>
    <property type="match status" value="1"/>
</dbReference>
<feature type="region of interest" description="Disordered" evidence="7">
    <location>
        <begin position="348"/>
        <end position="401"/>
    </location>
</feature>
<dbReference type="PANTHER" id="PTHR24345:SF91">
    <property type="entry name" value="SERINE_THREONINE-PROTEIN KINASE PLK4"/>
    <property type="match status" value="1"/>
</dbReference>
<dbReference type="InParanoid" id="G4YYH5"/>
<dbReference type="Gene3D" id="1.10.510.10">
    <property type="entry name" value="Transferase(Phosphotransferase) domain 1"/>
    <property type="match status" value="1"/>
</dbReference>
<dbReference type="InterPro" id="IPR033696">
    <property type="entry name" value="POLO_box_Plk4_C"/>
</dbReference>
<dbReference type="EMBL" id="JH159152">
    <property type="protein sequence ID" value="EGZ24562.1"/>
    <property type="molecule type" value="Genomic_DNA"/>
</dbReference>
<feature type="compositionally biased region" description="Low complexity" evidence="7">
    <location>
        <begin position="530"/>
        <end position="549"/>
    </location>
</feature>
<feature type="binding site" evidence="6">
    <location>
        <position position="44"/>
    </location>
    <ligand>
        <name>ATP</name>
        <dbReference type="ChEBI" id="CHEBI:30616"/>
    </ligand>
</feature>
<dbReference type="GeneID" id="20643388"/>
<keyword evidence="4" id="KW-0418">Kinase</keyword>
<dbReference type="OMA" id="WSCKEPA"/>
<feature type="compositionally biased region" description="Basic and acidic residues" evidence="7">
    <location>
        <begin position="308"/>
        <end position="317"/>
    </location>
</feature>
<dbReference type="InterPro" id="IPR017441">
    <property type="entry name" value="Protein_kinase_ATP_BS"/>
</dbReference>
<dbReference type="Gene3D" id="3.30.1120.30">
    <property type="entry name" value="POLO box domain"/>
    <property type="match status" value="1"/>
</dbReference>
<dbReference type="PANTHER" id="PTHR24345">
    <property type="entry name" value="SERINE/THREONINE-PROTEIN KINASE PLK"/>
    <property type="match status" value="1"/>
</dbReference>
<dbReference type="GO" id="GO:0004674">
    <property type="term" value="F:protein serine/threonine kinase activity"/>
    <property type="evidence" value="ECO:0007669"/>
    <property type="project" value="UniProtKB-KW"/>
</dbReference>
<dbReference type="FunFam" id="3.30.200.20:FF:000042">
    <property type="entry name" value="Aurora kinase A"/>
    <property type="match status" value="1"/>
</dbReference>
<evidence type="ECO:0000256" key="1">
    <source>
        <dbReference type="ARBA" id="ARBA00022527"/>
    </source>
</evidence>
<dbReference type="STRING" id="1094619.G4YYH5"/>
<evidence type="ECO:0000256" key="4">
    <source>
        <dbReference type="ARBA" id="ARBA00022777"/>
    </source>
</evidence>
<accession>G4YYH5</accession>
<dbReference type="InterPro" id="IPR000719">
    <property type="entry name" value="Prot_kinase_dom"/>
</dbReference>
<gene>
    <name evidence="9" type="ORF">PHYSODRAFT_311474</name>
</gene>
<feature type="compositionally biased region" description="Low complexity" evidence="7">
    <location>
        <begin position="369"/>
        <end position="392"/>
    </location>
</feature>
<dbReference type="RefSeq" id="XP_009519850.1">
    <property type="nucleotide sequence ID" value="XM_009521555.1"/>
</dbReference>
<evidence type="ECO:0000256" key="5">
    <source>
        <dbReference type="ARBA" id="ARBA00022840"/>
    </source>
</evidence>
<dbReference type="FunFam" id="1.10.510.10:FF:000571">
    <property type="entry name" value="Maternal embryonic leucine zipper kinase"/>
    <property type="match status" value="1"/>
</dbReference>
<dbReference type="AlphaFoldDB" id="G4YYH5"/>
<dbReference type="SMR" id="G4YYH5"/>
<dbReference type="Pfam" id="PF00069">
    <property type="entry name" value="Pkinase"/>
    <property type="match status" value="1"/>
</dbReference>
<evidence type="ECO:0000256" key="3">
    <source>
        <dbReference type="ARBA" id="ARBA00022741"/>
    </source>
</evidence>
<evidence type="ECO:0000313" key="10">
    <source>
        <dbReference type="Proteomes" id="UP000002640"/>
    </source>
</evidence>
<keyword evidence="5 6" id="KW-0067">ATP-binding</keyword>